<keyword evidence="1" id="KW-0614">Plasmid</keyword>
<dbReference type="OrthoDB" id="154641at2157"/>
<dbReference type="KEGG" id="nou:Natoc_4132"/>
<dbReference type="RefSeq" id="WP_015323271.1">
    <property type="nucleotide sequence ID" value="NC_019976.1"/>
</dbReference>
<dbReference type="Proteomes" id="UP000010878">
    <property type="component" value="Plasmid 2"/>
</dbReference>
<keyword evidence="2" id="KW-1185">Reference proteome</keyword>
<sequence>MTYQLRCDRCTLDQAFTDWADANQAASTHEADNPTHWVTILESQPA</sequence>
<name>L0K5P4_9EURY</name>
<geneLocation type="plasmid" evidence="1">
    <name>2</name>
</geneLocation>
<organism evidence="1 2">
    <name type="scientific">Natronococcus occultus SP4</name>
    <dbReference type="NCBI Taxonomy" id="694430"/>
    <lineage>
        <taxon>Archaea</taxon>
        <taxon>Methanobacteriati</taxon>
        <taxon>Methanobacteriota</taxon>
        <taxon>Stenosarchaea group</taxon>
        <taxon>Halobacteria</taxon>
        <taxon>Halobacteriales</taxon>
        <taxon>Natrialbaceae</taxon>
        <taxon>Natronococcus</taxon>
    </lineage>
</organism>
<dbReference type="AlphaFoldDB" id="L0K5P4"/>
<evidence type="ECO:0000313" key="1">
    <source>
        <dbReference type="EMBL" id="AGB39840.1"/>
    </source>
</evidence>
<dbReference type="EMBL" id="CP003931">
    <property type="protein sequence ID" value="AGB39840.1"/>
    <property type="molecule type" value="Genomic_DNA"/>
</dbReference>
<dbReference type="HOGENOM" id="CLU_3038977_0_0_2"/>
<proteinExistence type="predicted"/>
<accession>L0K5P4</accession>
<evidence type="ECO:0000313" key="2">
    <source>
        <dbReference type="Proteomes" id="UP000010878"/>
    </source>
</evidence>
<gene>
    <name evidence="1" type="ORF">Natoc_4132</name>
</gene>
<reference evidence="1 2" key="1">
    <citation type="submission" date="2012-11" db="EMBL/GenBank/DDBJ databases">
        <title>FINISHED of Natronococcus occultus SP4, DSM 3396.</title>
        <authorList>
            <consortium name="DOE Joint Genome Institute"/>
            <person name="Eisen J."/>
            <person name="Huntemann M."/>
            <person name="Wei C.-L."/>
            <person name="Han J."/>
            <person name="Detter J.C."/>
            <person name="Han C."/>
            <person name="Tapia R."/>
            <person name="Chen A."/>
            <person name="Kyrpides N."/>
            <person name="Mavromatis K."/>
            <person name="Markowitz V."/>
            <person name="Szeto E."/>
            <person name="Ivanova N."/>
            <person name="Mikhailova N."/>
            <person name="Ovchinnikova G."/>
            <person name="Pagani I."/>
            <person name="Pati A."/>
            <person name="Goodwin L."/>
            <person name="Nordberg H.P."/>
            <person name="Cantor M.N."/>
            <person name="Hua S.X."/>
            <person name="Woyke T."/>
            <person name="Eisen J."/>
            <person name="Klenk H.-P."/>
            <person name="Klenk H.-P."/>
        </authorList>
    </citation>
    <scope>NUCLEOTIDE SEQUENCE [LARGE SCALE GENOMIC DNA]</scope>
    <source>
        <strain evidence="1 2">SP4</strain>
        <plasmid evidence="2">Plasmid 2</plasmid>
    </source>
</reference>
<dbReference type="GeneID" id="54763917"/>
<protein>
    <submittedName>
        <fullName evidence="1">Uncharacterized protein</fullName>
    </submittedName>
</protein>